<evidence type="ECO:0000313" key="3">
    <source>
        <dbReference type="Proteomes" id="UP000887013"/>
    </source>
</evidence>
<proteinExistence type="predicted"/>
<dbReference type="AlphaFoldDB" id="A0A8X6TRN8"/>
<dbReference type="Proteomes" id="UP000887013">
    <property type="component" value="Unassembled WGS sequence"/>
</dbReference>
<evidence type="ECO:0000256" key="1">
    <source>
        <dbReference type="SAM" id="MobiDB-lite"/>
    </source>
</evidence>
<dbReference type="EMBL" id="BMAW01015427">
    <property type="protein sequence ID" value="GFT43688.1"/>
    <property type="molecule type" value="Genomic_DNA"/>
</dbReference>
<accession>A0A8X6TRN8</accession>
<comment type="caution">
    <text evidence="2">The sequence shown here is derived from an EMBL/GenBank/DDBJ whole genome shotgun (WGS) entry which is preliminary data.</text>
</comment>
<keyword evidence="3" id="KW-1185">Reference proteome</keyword>
<sequence length="133" mass="14787">MLLEGKEKSNSKWQICVVGVEGKRQSNLGQGNPPPDDESEWLVIRTTAKNQFKKITRGEVPVIFTTIDLCANKEYIEIDVAMKKQVHVLPRQVTTHVVRCHTAADVMDEEDEEETPCHGFTSHISPGGRSGAS</sequence>
<organism evidence="2 3">
    <name type="scientific">Nephila pilipes</name>
    <name type="common">Giant wood spider</name>
    <name type="synonym">Nephila maculata</name>
    <dbReference type="NCBI Taxonomy" id="299642"/>
    <lineage>
        <taxon>Eukaryota</taxon>
        <taxon>Metazoa</taxon>
        <taxon>Ecdysozoa</taxon>
        <taxon>Arthropoda</taxon>
        <taxon>Chelicerata</taxon>
        <taxon>Arachnida</taxon>
        <taxon>Araneae</taxon>
        <taxon>Araneomorphae</taxon>
        <taxon>Entelegynae</taxon>
        <taxon>Araneoidea</taxon>
        <taxon>Nephilidae</taxon>
        <taxon>Nephila</taxon>
    </lineage>
</organism>
<name>A0A8X6TRN8_NEPPI</name>
<evidence type="ECO:0000313" key="2">
    <source>
        <dbReference type="EMBL" id="GFT43688.1"/>
    </source>
</evidence>
<feature type="region of interest" description="Disordered" evidence="1">
    <location>
        <begin position="109"/>
        <end position="133"/>
    </location>
</feature>
<gene>
    <name evidence="2" type="ORF">NPIL_416591</name>
</gene>
<protein>
    <submittedName>
        <fullName evidence="2">Uncharacterized protein</fullName>
    </submittedName>
</protein>
<reference evidence="2" key="1">
    <citation type="submission" date="2020-08" db="EMBL/GenBank/DDBJ databases">
        <title>Multicomponent nature underlies the extraordinary mechanical properties of spider dragline silk.</title>
        <authorList>
            <person name="Kono N."/>
            <person name="Nakamura H."/>
            <person name="Mori M."/>
            <person name="Yoshida Y."/>
            <person name="Ohtoshi R."/>
            <person name="Malay A.D."/>
            <person name="Moran D.A.P."/>
            <person name="Tomita M."/>
            <person name="Numata K."/>
            <person name="Arakawa K."/>
        </authorList>
    </citation>
    <scope>NUCLEOTIDE SEQUENCE</scope>
</reference>